<feature type="transmembrane region" description="Helical" evidence="1">
    <location>
        <begin position="59"/>
        <end position="75"/>
    </location>
</feature>
<dbReference type="AlphaFoldDB" id="A0A0R2K9T4"/>
<organism evidence="2 4">
    <name type="scientific">Pediococcus ethanolidurans</name>
    <dbReference type="NCBI Taxonomy" id="319653"/>
    <lineage>
        <taxon>Bacteria</taxon>
        <taxon>Bacillati</taxon>
        <taxon>Bacillota</taxon>
        <taxon>Bacilli</taxon>
        <taxon>Lactobacillales</taxon>
        <taxon>Lactobacillaceae</taxon>
        <taxon>Pediococcus</taxon>
    </lineage>
</organism>
<protein>
    <recommendedName>
        <fullName evidence="6">Integral membrane protein</fullName>
    </recommendedName>
</protein>
<comment type="caution">
    <text evidence="2">The sequence shown here is derived from an EMBL/GenBank/DDBJ whole genome shotgun (WGS) entry which is preliminary data.</text>
</comment>
<keyword evidence="5" id="KW-1185">Reference proteome</keyword>
<dbReference type="EMBL" id="JQBY01000003">
    <property type="protein sequence ID" value="KRN83255.1"/>
    <property type="molecule type" value="Genomic_DNA"/>
</dbReference>
<gene>
    <name evidence="2" type="ORF">IV87_GL001287</name>
    <name evidence="3" type="ORF">SAMN04487973_10486</name>
</gene>
<evidence type="ECO:0000313" key="4">
    <source>
        <dbReference type="Proteomes" id="UP000051749"/>
    </source>
</evidence>
<keyword evidence="1" id="KW-0812">Transmembrane</keyword>
<evidence type="ECO:0000256" key="1">
    <source>
        <dbReference type="SAM" id="Phobius"/>
    </source>
</evidence>
<keyword evidence="1" id="KW-0472">Membrane</keyword>
<dbReference type="RefSeq" id="WP_057805222.1">
    <property type="nucleotide sequence ID" value="NZ_BJYP01000010.1"/>
</dbReference>
<dbReference type="Proteomes" id="UP000182818">
    <property type="component" value="Unassembled WGS sequence"/>
</dbReference>
<feature type="transmembrane region" description="Helical" evidence="1">
    <location>
        <begin position="6"/>
        <end position="23"/>
    </location>
</feature>
<dbReference type="OrthoDB" id="9939425at2"/>
<sequence>MNAETAVSIGLPLLLIFSSLIPKRYKKWVFLKFGMYRYFVLVPLLGIVLSMIWSDARPLFPLMVLLSLFAIFWDFRTLKRMKN</sequence>
<dbReference type="EMBL" id="FOGK01000004">
    <property type="protein sequence ID" value="SER30820.1"/>
    <property type="molecule type" value="Genomic_DNA"/>
</dbReference>
<dbReference type="PATRIC" id="fig|319653.3.peg.1304"/>
<accession>A0A0R2K9T4</accession>
<feature type="transmembrane region" description="Helical" evidence="1">
    <location>
        <begin position="35"/>
        <end position="53"/>
    </location>
</feature>
<reference evidence="2 4" key="1">
    <citation type="journal article" date="2015" name="Genome Announc.">
        <title>Expanding the biotechnology potential of lactobacilli through comparative genomics of 213 strains and associated genera.</title>
        <authorList>
            <person name="Sun Z."/>
            <person name="Harris H.M."/>
            <person name="McCann A."/>
            <person name="Guo C."/>
            <person name="Argimon S."/>
            <person name="Zhang W."/>
            <person name="Yang X."/>
            <person name="Jeffery I.B."/>
            <person name="Cooney J.C."/>
            <person name="Kagawa T.F."/>
            <person name="Liu W."/>
            <person name="Song Y."/>
            <person name="Salvetti E."/>
            <person name="Wrobel A."/>
            <person name="Rasinkangas P."/>
            <person name="Parkhill J."/>
            <person name="Rea M.C."/>
            <person name="O'Sullivan O."/>
            <person name="Ritari J."/>
            <person name="Douillard F.P."/>
            <person name="Paul Ross R."/>
            <person name="Yang R."/>
            <person name="Briner A.E."/>
            <person name="Felis G.E."/>
            <person name="de Vos W.M."/>
            <person name="Barrangou R."/>
            <person name="Klaenhammer T.R."/>
            <person name="Caufield P.W."/>
            <person name="Cui Y."/>
            <person name="Zhang H."/>
            <person name="O'Toole P.W."/>
        </authorList>
    </citation>
    <scope>NUCLEOTIDE SEQUENCE [LARGE SCALE GENOMIC DNA]</scope>
    <source>
        <strain evidence="2 4">DSM 22301</strain>
    </source>
</reference>
<evidence type="ECO:0000313" key="3">
    <source>
        <dbReference type="EMBL" id="SER30820.1"/>
    </source>
</evidence>
<evidence type="ECO:0000313" key="5">
    <source>
        <dbReference type="Proteomes" id="UP000182818"/>
    </source>
</evidence>
<reference evidence="3 5" key="2">
    <citation type="submission" date="2016-10" db="EMBL/GenBank/DDBJ databases">
        <authorList>
            <person name="Varghese N."/>
            <person name="Submissions S."/>
        </authorList>
    </citation>
    <scope>NUCLEOTIDE SEQUENCE [LARGE SCALE GENOMIC DNA]</scope>
    <source>
        <strain evidence="3 5">CGMCC 1.3889</strain>
    </source>
</reference>
<evidence type="ECO:0000313" key="2">
    <source>
        <dbReference type="EMBL" id="KRN83255.1"/>
    </source>
</evidence>
<dbReference type="GeneID" id="76042870"/>
<keyword evidence="1" id="KW-1133">Transmembrane helix</keyword>
<proteinExistence type="predicted"/>
<dbReference type="Proteomes" id="UP000051749">
    <property type="component" value="Unassembled WGS sequence"/>
</dbReference>
<name>A0A0R2K9T4_9LACO</name>
<evidence type="ECO:0008006" key="6">
    <source>
        <dbReference type="Google" id="ProtNLM"/>
    </source>
</evidence>